<evidence type="ECO:0000259" key="4">
    <source>
        <dbReference type="Pfam" id="PF25053"/>
    </source>
</evidence>
<dbReference type="InterPro" id="IPR056884">
    <property type="entry name" value="NPHP3-like_N"/>
</dbReference>
<keyword evidence="6" id="KW-1185">Reference proteome</keyword>
<protein>
    <submittedName>
        <fullName evidence="5">Prion-inhibition and propagation-domain-containing protein</fullName>
    </submittedName>
</protein>
<proteinExistence type="predicted"/>
<reference evidence="5" key="1">
    <citation type="journal article" date="2023" name="Mol. Phylogenet. Evol.">
        <title>Genome-scale phylogeny and comparative genomics of the fungal order Sordariales.</title>
        <authorList>
            <person name="Hensen N."/>
            <person name="Bonometti L."/>
            <person name="Westerberg I."/>
            <person name="Brannstrom I.O."/>
            <person name="Guillou S."/>
            <person name="Cros-Aarteil S."/>
            <person name="Calhoun S."/>
            <person name="Haridas S."/>
            <person name="Kuo A."/>
            <person name="Mondo S."/>
            <person name="Pangilinan J."/>
            <person name="Riley R."/>
            <person name="LaButti K."/>
            <person name="Andreopoulos B."/>
            <person name="Lipzen A."/>
            <person name="Chen C."/>
            <person name="Yan M."/>
            <person name="Daum C."/>
            <person name="Ng V."/>
            <person name="Clum A."/>
            <person name="Steindorff A."/>
            <person name="Ohm R.A."/>
            <person name="Martin F."/>
            <person name="Silar P."/>
            <person name="Natvig D.O."/>
            <person name="Lalanne C."/>
            <person name="Gautier V."/>
            <person name="Ament-Velasquez S.L."/>
            <person name="Kruys A."/>
            <person name="Hutchinson M.I."/>
            <person name="Powell A.J."/>
            <person name="Barry K."/>
            <person name="Miller A.N."/>
            <person name="Grigoriev I.V."/>
            <person name="Debuchy R."/>
            <person name="Gladieux P."/>
            <person name="Hiltunen Thoren M."/>
            <person name="Johannesson H."/>
        </authorList>
    </citation>
    <scope>NUCLEOTIDE SEQUENCE</scope>
    <source>
        <strain evidence="5">PSN243</strain>
    </source>
</reference>
<dbReference type="Pfam" id="PF25053">
    <property type="entry name" value="DUF7791"/>
    <property type="match status" value="1"/>
</dbReference>
<dbReference type="AlphaFoldDB" id="A0AAV9GJZ7"/>
<organism evidence="5 6">
    <name type="scientific">Podospora aff. communis PSN243</name>
    <dbReference type="NCBI Taxonomy" id="3040156"/>
    <lineage>
        <taxon>Eukaryota</taxon>
        <taxon>Fungi</taxon>
        <taxon>Dikarya</taxon>
        <taxon>Ascomycota</taxon>
        <taxon>Pezizomycotina</taxon>
        <taxon>Sordariomycetes</taxon>
        <taxon>Sordariomycetidae</taxon>
        <taxon>Sordariales</taxon>
        <taxon>Podosporaceae</taxon>
        <taxon>Podospora</taxon>
    </lineage>
</organism>
<evidence type="ECO:0000256" key="1">
    <source>
        <dbReference type="ARBA" id="ARBA00022737"/>
    </source>
</evidence>
<feature type="domain" description="Prion-inhibition and propagation HeLo" evidence="2">
    <location>
        <begin position="6"/>
        <end position="200"/>
    </location>
</feature>
<dbReference type="SUPFAM" id="SSF52540">
    <property type="entry name" value="P-loop containing nucleoside triphosphate hydrolases"/>
    <property type="match status" value="1"/>
</dbReference>
<accession>A0AAV9GJZ7</accession>
<dbReference type="InterPro" id="IPR029498">
    <property type="entry name" value="HeLo_dom"/>
</dbReference>
<evidence type="ECO:0000259" key="2">
    <source>
        <dbReference type="Pfam" id="PF14479"/>
    </source>
</evidence>
<evidence type="ECO:0000259" key="3">
    <source>
        <dbReference type="Pfam" id="PF24883"/>
    </source>
</evidence>
<dbReference type="InterPro" id="IPR038305">
    <property type="entry name" value="HeLo_sf"/>
</dbReference>
<gene>
    <name evidence="5" type="ORF">QBC34DRAFT_131908</name>
</gene>
<dbReference type="Gene3D" id="1.20.120.1020">
    <property type="entry name" value="Prion-inhibition and propagation, HeLo domain"/>
    <property type="match status" value="1"/>
</dbReference>
<name>A0AAV9GJZ7_9PEZI</name>
<comment type="caution">
    <text evidence="5">The sequence shown here is derived from an EMBL/GenBank/DDBJ whole genome shotgun (WGS) entry which is preliminary data.</text>
</comment>
<dbReference type="Pfam" id="PF24883">
    <property type="entry name" value="NPHP3_N"/>
    <property type="match status" value="1"/>
</dbReference>
<evidence type="ECO:0000313" key="5">
    <source>
        <dbReference type="EMBL" id="KAK4447306.1"/>
    </source>
</evidence>
<keyword evidence="5" id="KW-0034">Amyloid</keyword>
<reference evidence="5" key="2">
    <citation type="submission" date="2023-05" db="EMBL/GenBank/DDBJ databases">
        <authorList>
            <consortium name="Lawrence Berkeley National Laboratory"/>
            <person name="Steindorff A."/>
            <person name="Hensen N."/>
            <person name="Bonometti L."/>
            <person name="Westerberg I."/>
            <person name="Brannstrom I.O."/>
            <person name="Guillou S."/>
            <person name="Cros-Aarteil S."/>
            <person name="Calhoun S."/>
            <person name="Haridas S."/>
            <person name="Kuo A."/>
            <person name="Mondo S."/>
            <person name="Pangilinan J."/>
            <person name="Riley R."/>
            <person name="Labutti K."/>
            <person name="Andreopoulos B."/>
            <person name="Lipzen A."/>
            <person name="Chen C."/>
            <person name="Yanf M."/>
            <person name="Daum C."/>
            <person name="Ng V."/>
            <person name="Clum A."/>
            <person name="Ohm R."/>
            <person name="Martin F."/>
            <person name="Silar P."/>
            <person name="Natvig D."/>
            <person name="Lalanne C."/>
            <person name="Gautier V."/>
            <person name="Ament-Velasquez S.L."/>
            <person name="Kruys A."/>
            <person name="Hutchinson M.I."/>
            <person name="Powell A.J."/>
            <person name="Barry K."/>
            <person name="Miller A.N."/>
            <person name="Grigoriev I.V."/>
            <person name="Debuchy R."/>
            <person name="Gladieux P."/>
            <person name="Thoren M.H."/>
            <person name="Johannesson H."/>
        </authorList>
    </citation>
    <scope>NUCLEOTIDE SEQUENCE</scope>
    <source>
        <strain evidence="5">PSN243</strain>
    </source>
</reference>
<feature type="domain" description="Nephrocystin 3-like N-terminal" evidence="3">
    <location>
        <begin position="332"/>
        <end position="497"/>
    </location>
</feature>
<keyword evidence="5" id="KW-0640">Prion</keyword>
<dbReference type="Gene3D" id="3.40.50.300">
    <property type="entry name" value="P-loop containing nucleotide triphosphate hydrolases"/>
    <property type="match status" value="1"/>
</dbReference>
<dbReference type="Pfam" id="PF14479">
    <property type="entry name" value="HeLo"/>
    <property type="match status" value="1"/>
</dbReference>
<dbReference type="PANTHER" id="PTHR10039">
    <property type="entry name" value="AMELOGENIN"/>
    <property type="match status" value="1"/>
</dbReference>
<dbReference type="PANTHER" id="PTHR10039:SF5">
    <property type="entry name" value="NACHT DOMAIN-CONTAINING PROTEIN"/>
    <property type="match status" value="1"/>
</dbReference>
<dbReference type="InterPro" id="IPR027417">
    <property type="entry name" value="P-loop_NTPase"/>
</dbReference>
<dbReference type="Proteomes" id="UP001321760">
    <property type="component" value="Unassembled WGS sequence"/>
</dbReference>
<evidence type="ECO:0000313" key="6">
    <source>
        <dbReference type="Proteomes" id="UP001321760"/>
    </source>
</evidence>
<sequence>MAETAGLAVGVIALAGLFNDCLDTISRISAIRSMGRDAQILNTKLDVEKTLFLQWAESVRLLHDDCDDRLLHVDPDGHLDRNSPNKAIADVLSCLHSLLQDSSGIQDRYGLQQQTSDLEPPASCALSGNRMTKFKSGFERLSAQLPQLARRGRLSIVAKVQWVAVDRERFGRLVDDLSHFVTKLNQLVPPVDPEVKSKAETKADREAKLLEALGKVKGFVEAPMAVQKPTQDPETSSHAVLATMAKDDIATIDNSEALMSLIDPDFGFADGSLENYLVRAARARYGALCRDILSTLWFRRIDDRRQCISPAHSQTLEWALKPPAPETKWADLADWLRCGSGFYWISGKAGCGKSTLMRHLSEHASVRELLCDWAANSRLITGSFYYYHLGTVEQKTHEGLTRTLLHHILEQNRSLIPEILPGMWKEAIRRGRGQIPIDLPTQAETRTAFEKLAQIRAAKICLFIDGLDEHMGSHQDSISFIQSMIRGGNIKVLLSSRPEPDFLAAFSNGPTLRMHDLTRRDIETYVADHVGSHPHMQSLMARKSVEDRARKIVVDIIEKAEGIFLWIVLACRSVQTGLVMGDRIAELEHRVEELPRELGNMFCHMLRKVEGRYRSQGVKYLRICHEAHRSITAIQAFNSMPSNLVDGLVYKLPTVPLSLLDEHHEDLMGFGAAEPLSAKDLEPICHTFAYRMNSRCGGLLEIRHKEHAKEKESSSLAPKKPAYLMFELAENTQKTYDPILDSEVVFMHRTVAEFLDDTSSWNLDGLDFTNNEFHPQVALSCLWMYAAQLSNVDGPYFGSSVVTSLFQASQAARDGYDSALIPVLPEFDKVFQPYRWSEGALVMAVQLGVVGFVRDYFDKHRDESVSKSRPRGFPLLYHALSYSLQVPSFADSPNPFGDVLSPEMVDFLFKEGCLAMQLFRPPNNKKLMSPWKIWVSRLSQDDAIHPETKMAITESFLTRSLDRDAVVSYTTDNSETLLPMLLFQGLLRTGLEKLEHMERLRFREKALGILRGSFGDDLVSRMERGNDVDGIK</sequence>
<keyword evidence="1" id="KW-0677">Repeat</keyword>
<dbReference type="EMBL" id="MU865950">
    <property type="protein sequence ID" value="KAK4447306.1"/>
    <property type="molecule type" value="Genomic_DNA"/>
</dbReference>
<feature type="domain" description="DUF7791" evidence="4">
    <location>
        <begin position="609"/>
        <end position="779"/>
    </location>
</feature>
<dbReference type="InterPro" id="IPR056693">
    <property type="entry name" value="DUF7791"/>
</dbReference>